<comment type="caution">
    <text evidence="1">The sequence shown here is derived from an EMBL/GenBank/DDBJ whole genome shotgun (WGS) entry which is preliminary data.</text>
</comment>
<keyword evidence="2" id="KW-1185">Reference proteome</keyword>
<accession>A0A821BXR8</accession>
<feature type="non-terminal residue" evidence="1">
    <location>
        <position position="117"/>
    </location>
</feature>
<name>A0A821BXR8_9BILA</name>
<organism evidence="1 2">
    <name type="scientific">Rotaria magnacalcarata</name>
    <dbReference type="NCBI Taxonomy" id="392030"/>
    <lineage>
        <taxon>Eukaryota</taxon>
        <taxon>Metazoa</taxon>
        <taxon>Spiralia</taxon>
        <taxon>Gnathifera</taxon>
        <taxon>Rotifera</taxon>
        <taxon>Eurotatoria</taxon>
        <taxon>Bdelloidea</taxon>
        <taxon>Philodinida</taxon>
        <taxon>Philodinidae</taxon>
        <taxon>Rotaria</taxon>
    </lineage>
</organism>
<evidence type="ECO:0000313" key="2">
    <source>
        <dbReference type="Proteomes" id="UP000663866"/>
    </source>
</evidence>
<sequence>AQKSSSLHIDISTYPSIHNYELSTHQYSDFALSSSPSSYTPKIRHRHISVGAYYDNKTTTVAIHPNHTLYIVGSAPASPLSRTLACETHYHSPISYGNASLNTLRRMTPYCETNTPL</sequence>
<feature type="non-terminal residue" evidence="1">
    <location>
        <position position="1"/>
    </location>
</feature>
<gene>
    <name evidence="1" type="ORF">OVN521_LOCUS45086</name>
</gene>
<dbReference type="EMBL" id="CAJOBG010072196">
    <property type="protein sequence ID" value="CAF4598810.1"/>
    <property type="molecule type" value="Genomic_DNA"/>
</dbReference>
<dbReference type="Proteomes" id="UP000663866">
    <property type="component" value="Unassembled WGS sequence"/>
</dbReference>
<reference evidence="1" key="1">
    <citation type="submission" date="2021-02" db="EMBL/GenBank/DDBJ databases">
        <authorList>
            <person name="Nowell W R."/>
        </authorList>
    </citation>
    <scope>NUCLEOTIDE SEQUENCE</scope>
</reference>
<evidence type="ECO:0000313" key="1">
    <source>
        <dbReference type="EMBL" id="CAF4598810.1"/>
    </source>
</evidence>
<dbReference type="AlphaFoldDB" id="A0A821BXR8"/>
<proteinExistence type="predicted"/>
<protein>
    <submittedName>
        <fullName evidence="1">Uncharacterized protein</fullName>
    </submittedName>
</protein>